<organism evidence="1">
    <name type="scientific">marine sediment metagenome</name>
    <dbReference type="NCBI Taxonomy" id="412755"/>
    <lineage>
        <taxon>unclassified sequences</taxon>
        <taxon>metagenomes</taxon>
        <taxon>ecological metagenomes</taxon>
    </lineage>
</organism>
<proteinExistence type="predicted"/>
<name>X1BRN3_9ZZZZ</name>
<dbReference type="EMBL" id="BART01017042">
    <property type="protein sequence ID" value="GAG74821.1"/>
    <property type="molecule type" value="Genomic_DNA"/>
</dbReference>
<feature type="non-terminal residue" evidence="1">
    <location>
        <position position="168"/>
    </location>
</feature>
<protein>
    <submittedName>
        <fullName evidence="1">Uncharacterized protein</fullName>
    </submittedName>
</protein>
<evidence type="ECO:0000313" key="1">
    <source>
        <dbReference type="EMBL" id="GAG74821.1"/>
    </source>
</evidence>
<dbReference type="AlphaFoldDB" id="X1BRN3"/>
<comment type="caution">
    <text evidence="1">The sequence shown here is derived from an EMBL/GenBank/DDBJ whole genome shotgun (WGS) entry which is preliminary data.</text>
</comment>
<gene>
    <name evidence="1" type="ORF">S01H4_32565</name>
</gene>
<accession>X1BRN3</accession>
<sequence>MMSQKKKRTLMLGLTVLLLTGIPMTLSGLSRFWQRDYVDNTFYYHFENFMGFVSNSWTSYQAQAEVIILDDGMTLITVTDNSYLDPLAIDCTFTTNCTGAELTATARYVELYLAGGEEIINGGAEYFDIPTDGSSVSLDLSQMEWADCQEIGVIGGALEITFSLDTSG</sequence>
<reference evidence="1" key="1">
    <citation type="journal article" date="2014" name="Front. Microbiol.">
        <title>High frequency of phylogenetically diverse reductive dehalogenase-homologous genes in deep subseafloor sedimentary metagenomes.</title>
        <authorList>
            <person name="Kawai M."/>
            <person name="Futagami T."/>
            <person name="Toyoda A."/>
            <person name="Takaki Y."/>
            <person name="Nishi S."/>
            <person name="Hori S."/>
            <person name="Arai W."/>
            <person name="Tsubouchi T."/>
            <person name="Morono Y."/>
            <person name="Uchiyama I."/>
            <person name="Ito T."/>
            <person name="Fujiyama A."/>
            <person name="Inagaki F."/>
            <person name="Takami H."/>
        </authorList>
    </citation>
    <scope>NUCLEOTIDE SEQUENCE</scope>
    <source>
        <strain evidence="1">Expedition CK06-06</strain>
    </source>
</reference>